<dbReference type="Proteomes" id="UP000201613">
    <property type="component" value="Unassembled WGS sequence"/>
</dbReference>
<keyword evidence="1" id="KW-0378">Hydrolase</keyword>
<organism evidence="3 4">
    <name type="scientific">Flavimaricola marinus</name>
    <dbReference type="NCBI Taxonomy" id="1819565"/>
    <lineage>
        <taxon>Bacteria</taxon>
        <taxon>Pseudomonadati</taxon>
        <taxon>Pseudomonadota</taxon>
        <taxon>Alphaproteobacteria</taxon>
        <taxon>Rhodobacterales</taxon>
        <taxon>Paracoccaceae</taxon>
        <taxon>Flavimaricola</taxon>
    </lineage>
</organism>
<dbReference type="InterPro" id="IPR013658">
    <property type="entry name" value="SGL"/>
</dbReference>
<sequence>MKALLPASAATVFFDGIFTDPCLAHPEGVAIHADGSIWAGTERGDIVRIAADGSGIERITSTGGFLLGIAFDAAGNCFACDMKHKAVFRYDAVTGACDRFADSGITVPNYAVVDDTGGFLFVSDSLDPDGSIFRYDLATGKGGRWTNEPLCFANGMAMAPDNSGLYVVESMKARLSFVPIAPDGSAGAARVVTEGLETVPDGVLAMANGDILISNYEPSRIWRWSQQSGLELLIEDPVATTLAHPTNIALKGDKLYTANLGRWHVSVIDLSLLPE</sequence>
<dbReference type="PANTHER" id="PTHR47572:SF4">
    <property type="entry name" value="LACTONASE DRP35"/>
    <property type="match status" value="1"/>
</dbReference>
<dbReference type="InterPro" id="IPR051262">
    <property type="entry name" value="SMP-30/CGR1_Lactonase"/>
</dbReference>
<evidence type="ECO:0000259" key="2">
    <source>
        <dbReference type="Pfam" id="PF08450"/>
    </source>
</evidence>
<dbReference type="Pfam" id="PF08450">
    <property type="entry name" value="SGL"/>
    <property type="match status" value="1"/>
</dbReference>
<dbReference type="Gene3D" id="2.120.10.30">
    <property type="entry name" value="TolB, C-terminal domain"/>
    <property type="match status" value="1"/>
</dbReference>
<reference evidence="3 4" key="1">
    <citation type="submission" date="2017-05" db="EMBL/GenBank/DDBJ databases">
        <authorList>
            <person name="Song R."/>
            <person name="Chenine A.L."/>
            <person name="Ruprecht R.M."/>
        </authorList>
    </citation>
    <scope>NUCLEOTIDE SEQUENCE [LARGE SCALE GENOMIC DNA]</scope>
    <source>
        <strain evidence="3 4">CECT 8899</strain>
    </source>
</reference>
<dbReference type="RefSeq" id="WP_093993930.1">
    <property type="nucleotide sequence ID" value="NZ_FXZK01000012.1"/>
</dbReference>
<dbReference type="PANTHER" id="PTHR47572">
    <property type="entry name" value="LIPOPROTEIN-RELATED"/>
    <property type="match status" value="1"/>
</dbReference>
<name>A0A238LJ94_9RHOB</name>
<dbReference type="Pfam" id="PF20067">
    <property type="entry name" value="SSL_N"/>
    <property type="match status" value="1"/>
</dbReference>
<protein>
    <submittedName>
        <fullName evidence="3">SMP-30/Gluconolaconase/LRE-like region</fullName>
    </submittedName>
</protein>
<keyword evidence="4" id="KW-1185">Reference proteome</keyword>
<dbReference type="InterPro" id="IPR011042">
    <property type="entry name" value="6-blade_b-propeller_TolB-like"/>
</dbReference>
<dbReference type="AlphaFoldDB" id="A0A238LJ94"/>
<dbReference type="EMBL" id="FXZK01000012">
    <property type="protein sequence ID" value="SMY09749.1"/>
    <property type="molecule type" value="Genomic_DNA"/>
</dbReference>
<accession>A0A238LJ94</accession>
<evidence type="ECO:0000313" key="4">
    <source>
        <dbReference type="Proteomes" id="UP000201613"/>
    </source>
</evidence>
<evidence type="ECO:0000256" key="1">
    <source>
        <dbReference type="ARBA" id="ARBA00022801"/>
    </source>
</evidence>
<dbReference type="GO" id="GO:0016787">
    <property type="term" value="F:hydrolase activity"/>
    <property type="evidence" value="ECO:0007669"/>
    <property type="project" value="UniProtKB-KW"/>
</dbReference>
<evidence type="ECO:0000313" key="3">
    <source>
        <dbReference type="EMBL" id="SMY09749.1"/>
    </source>
</evidence>
<proteinExistence type="predicted"/>
<feature type="domain" description="SMP-30/Gluconolactonase/LRE-like region" evidence="2">
    <location>
        <begin position="68"/>
        <end position="256"/>
    </location>
</feature>
<dbReference type="SUPFAM" id="SSF63829">
    <property type="entry name" value="Calcium-dependent phosphotriesterase"/>
    <property type="match status" value="1"/>
</dbReference>
<gene>
    <name evidence="3" type="ORF">LOM8899_03921</name>
</gene>
<dbReference type="OrthoDB" id="9775406at2"/>